<evidence type="ECO:0000313" key="1">
    <source>
        <dbReference type="EMBL" id="PTQ55694.1"/>
    </source>
</evidence>
<dbReference type="Proteomes" id="UP000244338">
    <property type="component" value="Unassembled WGS sequence"/>
</dbReference>
<evidence type="ECO:0000313" key="2">
    <source>
        <dbReference type="Proteomes" id="UP000244338"/>
    </source>
</evidence>
<sequence length="55" mass="6098">MVQGTDSIHQVVFYLAGGGGTFLRQKTNMARQHLTGTVGNNHPILRFLFHAPPHQ</sequence>
<proteinExistence type="predicted"/>
<organism evidence="1 2">
    <name type="scientific">Candidatus Carbonibacillus altaicus</name>
    <dbReference type="NCBI Taxonomy" id="2163959"/>
    <lineage>
        <taxon>Bacteria</taxon>
        <taxon>Bacillati</taxon>
        <taxon>Bacillota</taxon>
        <taxon>Bacilli</taxon>
        <taxon>Bacillales</taxon>
        <taxon>Candidatus Carbonibacillus</taxon>
    </lineage>
</organism>
<reference evidence="2" key="1">
    <citation type="journal article" date="2018" name="Sci. Rep.">
        <title>Lignite coal burning seam in the remote Altai Mountains harbors a hydrogen-driven thermophilic microbial community.</title>
        <authorList>
            <person name="Kadnikov V.V."/>
            <person name="Mardanov A.V."/>
            <person name="Ivasenko D.A."/>
            <person name="Antsiferov D.V."/>
            <person name="Beletsky A.V."/>
            <person name="Karnachuk O.V."/>
            <person name="Ravin N.V."/>
        </authorList>
    </citation>
    <scope>NUCLEOTIDE SEQUENCE [LARGE SCALE GENOMIC DNA]</scope>
</reference>
<dbReference type="EMBL" id="PEBX01000082">
    <property type="protein sequence ID" value="PTQ55694.1"/>
    <property type="molecule type" value="Genomic_DNA"/>
</dbReference>
<name>A0A2R6XZ39_9BACL</name>
<comment type="caution">
    <text evidence="1">The sequence shown here is derived from an EMBL/GenBank/DDBJ whole genome shotgun (WGS) entry which is preliminary data.</text>
</comment>
<dbReference type="AlphaFoldDB" id="A0A2R6XZ39"/>
<accession>A0A2R6XZ39</accession>
<protein>
    <submittedName>
        <fullName evidence="1">Uncharacterized protein</fullName>
    </submittedName>
</protein>
<gene>
    <name evidence="1" type="ORF">BSOLF_1632</name>
</gene>